<dbReference type="InterPro" id="IPR013424">
    <property type="entry name" value="Ice-binding_C"/>
</dbReference>
<dbReference type="NCBIfam" id="TIGR02595">
    <property type="entry name" value="PEP_CTERM"/>
    <property type="match status" value="1"/>
</dbReference>
<organism evidence="3 4">
    <name type="scientific">Noviherbaspirillum suwonense</name>
    <dbReference type="NCBI Taxonomy" id="1224511"/>
    <lineage>
        <taxon>Bacteria</taxon>
        <taxon>Pseudomonadati</taxon>
        <taxon>Pseudomonadota</taxon>
        <taxon>Betaproteobacteria</taxon>
        <taxon>Burkholderiales</taxon>
        <taxon>Oxalobacteraceae</taxon>
        <taxon>Noviherbaspirillum</taxon>
    </lineage>
</organism>
<comment type="caution">
    <text evidence="3">The sequence shown here is derived from an EMBL/GenBank/DDBJ whole genome shotgun (WGS) entry which is preliminary data.</text>
</comment>
<feature type="signal peptide" evidence="1">
    <location>
        <begin position="1"/>
        <end position="27"/>
    </location>
</feature>
<dbReference type="Pfam" id="PF07589">
    <property type="entry name" value="PEP-CTERM"/>
    <property type="match status" value="1"/>
</dbReference>
<gene>
    <name evidence="3" type="ORF">SAMN06295970_103280</name>
</gene>
<sequence>MKSLKKALLGLAVTAIGAIAMSQPVAAMTLTVTDMKYANPTTASIHSTSTNLNVKAGEFVVTDGTKTFLAWCVDIFQLTTFNQAVKDYKVGVPAGVSRNTVDMLALLATEALSQVVGSETSGAFQLAAWEIVNENSDKYNLDTGNFKADHVSGGAKAIAQNWLTNLPTASAYSVTWYASASKQDLAVFEKLPATVPEPATMALLGLGLLGFAGSRRKQAGRSKA</sequence>
<protein>
    <submittedName>
        <fullName evidence="3">PEP-CTERM protein-sorting domain-containing protein</fullName>
    </submittedName>
</protein>
<evidence type="ECO:0000313" key="3">
    <source>
        <dbReference type="EMBL" id="SMP53384.1"/>
    </source>
</evidence>
<name>A0ABY1Q1D5_9BURK</name>
<evidence type="ECO:0000259" key="2">
    <source>
        <dbReference type="Pfam" id="PF07589"/>
    </source>
</evidence>
<evidence type="ECO:0000256" key="1">
    <source>
        <dbReference type="SAM" id="SignalP"/>
    </source>
</evidence>
<evidence type="ECO:0000313" key="4">
    <source>
        <dbReference type="Proteomes" id="UP001158049"/>
    </source>
</evidence>
<feature type="domain" description="Ice-binding protein C-terminal" evidence="2">
    <location>
        <begin position="194"/>
        <end position="216"/>
    </location>
</feature>
<dbReference type="EMBL" id="FXUL01000003">
    <property type="protein sequence ID" value="SMP53384.1"/>
    <property type="molecule type" value="Genomic_DNA"/>
</dbReference>
<dbReference type="Proteomes" id="UP001158049">
    <property type="component" value="Unassembled WGS sequence"/>
</dbReference>
<keyword evidence="1" id="KW-0732">Signal</keyword>
<accession>A0ABY1Q1D5</accession>
<feature type="chain" id="PRO_5045738618" evidence="1">
    <location>
        <begin position="28"/>
        <end position="224"/>
    </location>
</feature>
<keyword evidence="4" id="KW-1185">Reference proteome</keyword>
<reference evidence="3 4" key="1">
    <citation type="submission" date="2017-05" db="EMBL/GenBank/DDBJ databases">
        <authorList>
            <person name="Varghese N."/>
            <person name="Submissions S."/>
        </authorList>
    </citation>
    <scope>NUCLEOTIDE SEQUENCE [LARGE SCALE GENOMIC DNA]</scope>
    <source>
        <strain evidence="3 4">DSM 26001</strain>
    </source>
</reference>
<proteinExistence type="predicted"/>
<dbReference type="RefSeq" id="WP_283441543.1">
    <property type="nucleotide sequence ID" value="NZ_FXUL01000003.1"/>
</dbReference>